<name>A0A919UQY2_9ACTN</name>
<keyword evidence="2" id="KW-1185">Reference proteome</keyword>
<evidence type="ECO:0008006" key="3">
    <source>
        <dbReference type="Google" id="ProtNLM"/>
    </source>
</evidence>
<dbReference type="AlphaFoldDB" id="A0A919UQY2"/>
<proteinExistence type="predicted"/>
<gene>
    <name evidence="1" type="ORF">Aph01nite_57020</name>
</gene>
<protein>
    <recommendedName>
        <fullName evidence="3">DUF4012 domain-containing protein</fullName>
    </recommendedName>
</protein>
<reference evidence="1" key="1">
    <citation type="submission" date="2021-01" db="EMBL/GenBank/DDBJ databases">
        <title>Whole genome shotgun sequence of Acrocarpospora phusangensis NBRC 108782.</title>
        <authorList>
            <person name="Komaki H."/>
            <person name="Tamura T."/>
        </authorList>
    </citation>
    <scope>NUCLEOTIDE SEQUENCE</scope>
    <source>
        <strain evidence="1">NBRC 108782</strain>
    </source>
</reference>
<accession>A0A919UQY2</accession>
<dbReference type="EMBL" id="BOOA01000054">
    <property type="protein sequence ID" value="GIH27392.1"/>
    <property type="molecule type" value="Genomic_DNA"/>
</dbReference>
<evidence type="ECO:0000313" key="1">
    <source>
        <dbReference type="EMBL" id="GIH27392.1"/>
    </source>
</evidence>
<organism evidence="1 2">
    <name type="scientific">Acrocarpospora phusangensis</name>
    <dbReference type="NCBI Taxonomy" id="1070424"/>
    <lineage>
        <taxon>Bacteria</taxon>
        <taxon>Bacillati</taxon>
        <taxon>Actinomycetota</taxon>
        <taxon>Actinomycetes</taxon>
        <taxon>Streptosporangiales</taxon>
        <taxon>Streptosporangiaceae</taxon>
        <taxon>Acrocarpospora</taxon>
    </lineage>
</organism>
<sequence>MDKRRLLAGLALIGVLPAMAVGWSAYLVLTTWHHLSATRSALAEAQGDLSSALSAARSSTGRAGPPETGKPLLNSLPDFVIALTQAREHAAAARRFTGGADWDLLSRLPLLGEEAVAVRGIARAADELTAALDELRSVVAVLRTPVAGGMPGLTGLLAKLADAGLADSVQRARLRLARARAELIVVPGDTGTGTIDVARATALKEIDRLRGWVDKLAQIVVLPSLFGREEPTRYFLAFQTNAEARGTGGLVGAFGILSAGGGKFRIRHLAANTGLENATTSVVDHGPAFLSRYGPSATQLLSNSNLSPHFPYAARTWTRLWERQTGSRLDGAIATDPVGLARLLALVGAVTLPGGEQVTAANVVDLTERAAYARYQDPVERKRFLVTIARSVGAALTERLPGPAALPVFFQLVEEGRLRVWSRHERDQARLAVTALGGALPTGRGPYAGLVVNNSGGTKLDYYLDRELHYDLGVREGDWRRSRIRLRLTNGVPEGDLPKYVTYRMDRPHDQPAIGTNRLWISLYAPVGASLQAARIDGKPTSMILETERLHPVYSKLVELGPRRSVSIELDLREPYSAAKPYVPVQPLVRPQRTTVTCAGRSCP</sequence>
<comment type="caution">
    <text evidence="1">The sequence shown here is derived from an EMBL/GenBank/DDBJ whole genome shotgun (WGS) entry which is preliminary data.</text>
</comment>
<dbReference type="Pfam" id="PF13196">
    <property type="entry name" value="DUF4012"/>
    <property type="match status" value="1"/>
</dbReference>
<dbReference type="Proteomes" id="UP000640052">
    <property type="component" value="Unassembled WGS sequence"/>
</dbReference>
<dbReference type="InterPro" id="IPR025101">
    <property type="entry name" value="DUF4012"/>
</dbReference>
<dbReference type="RefSeq" id="WP_204044049.1">
    <property type="nucleotide sequence ID" value="NZ_BOOA01000054.1"/>
</dbReference>
<evidence type="ECO:0000313" key="2">
    <source>
        <dbReference type="Proteomes" id="UP000640052"/>
    </source>
</evidence>